<dbReference type="KEGG" id="tga:TGAM_1488"/>
<dbReference type="InterPro" id="IPR047817">
    <property type="entry name" value="ABC2_TM_bact-type"/>
</dbReference>
<feature type="transmembrane region" description="Helical" evidence="5">
    <location>
        <begin position="162"/>
        <end position="185"/>
    </location>
</feature>
<feature type="transmembrane region" description="Helical" evidence="5">
    <location>
        <begin position="120"/>
        <end position="141"/>
    </location>
</feature>
<dbReference type="PRINTS" id="PR00164">
    <property type="entry name" value="ABC2TRNSPORT"/>
</dbReference>
<dbReference type="STRING" id="593117.TGAM_1488"/>
<comment type="subcellular location">
    <subcellularLocation>
        <location evidence="1">Membrane</location>
        <topology evidence="1">Multi-pass membrane protein</topology>
    </subcellularLocation>
</comment>
<dbReference type="GO" id="GO:0140359">
    <property type="term" value="F:ABC-type transporter activity"/>
    <property type="evidence" value="ECO:0007669"/>
    <property type="project" value="InterPro"/>
</dbReference>
<dbReference type="InterPro" id="IPR051784">
    <property type="entry name" value="Nod_factor_ABC_transporter"/>
</dbReference>
<accession>C5A6X8</accession>
<dbReference type="EMBL" id="CP001398">
    <property type="protein sequence ID" value="ACS33990.1"/>
    <property type="molecule type" value="Genomic_DNA"/>
</dbReference>
<dbReference type="HOGENOM" id="CLU_039483_3_3_2"/>
<dbReference type="GeneID" id="7987290"/>
<organism evidence="7 8">
    <name type="scientific">Thermococcus gammatolerans (strain DSM 15229 / JCM 11827 / EJ3)</name>
    <dbReference type="NCBI Taxonomy" id="593117"/>
    <lineage>
        <taxon>Archaea</taxon>
        <taxon>Methanobacteriati</taxon>
        <taxon>Methanobacteriota</taxon>
        <taxon>Thermococci</taxon>
        <taxon>Thermococcales</taxon>
        <taxon>Thermococcaceae</taxon>
        <taxon>Thermococcus</taxon>
    </lineage>
</organism>
<name>C5A6X8_THEGJ</name>
<keyword evidence="2 5" id="KW-0812">Transmembrane</keyword>
<gene>
    <name evidence="7" type="ordered locus">TGAM_1488</name>
</gene>
<dbReference type="eggNOG" id="arCOG01463">
    <property type="taxonomic scope" value="Archaea"/>
</dbReference>
<feature type="transmembrane region" description="Helical" evidence="5">
    <location>
        <begin position="87"/>
        <end position="114"/>
    </location>
</feature>
<dbReference type="RefSeq" id="WP_015859101.1">
    <property type="nucleotide sequence ID" value="NC_012804.1"/>
</dbReference>
<dbReference type="Pfam" id="PF01061">
    <property type="entry name" value="ABC2_membrane"/>
    <property type="match status" value="1"/>
</dbReference>
<dbReference type="PANTHER" id="PTHR43229">
    <property type="entry name" value="NODULATION PROTEIN J"/>
    <property type="match status" value="1"/>
</dbReference>
<feature type="domain" description="ABC transmembrane type-2" evidence="6">
    <location>
        <begin position="7"/>
        <end position="233"/>
    </location>
</feature>
<dbReference type="PANTHER" id="PTHR43229:SF2">
    <property type="entry name" value="NODULATION PROTEIN J"/>
    <property type="match status" value="1"/>
</dbReference>
<evidence type="ECO:0000313" key="8">
    <source>
        <dbReference type="Proteomes" id="UP000001488"/>
    </source>
</evidence>
<reference evidence="7 8" key="1">
    <citation type="journal article" date="2007" name="Genome Biol.">
        <title>Genome analysis and genome-wide proteomics of Thermococcus gammatolerans, the most radioresistant organism known amongst the Archaea.</title>
        <authorList>
            <person name="Zivanovic Y."/>
            <person name="Armengaud J."/>
            <person name="Lagorce A."/>
            <person name="Leplat C."/>
            <person name="Guerin P."/>
            <person name="Dutertre M."/>
            <person name="Anthouard V."/>
            <person name="Forterre P."/>
            <person name="Wincker P."/>
            <person name="Confalonieri F."/>
        </authorList>
    </citation>
    <scope>NUCLEOTIDE SEQUENCE [LARGE SCALE GENOMIC DNA]</scope>
    <source>
        <strain evidence="8">DSM 15229 / JCM 11827 / EJ3</strain>
    </source>
</reference>
<feature type="transmembrane region" description="Helical" evidence="5">
    <location>
        <begin position="47"/>
        <end position="66"/>
    </location>
</feature>
<feature type="transmembrane region" description="Helical" evidence="5">
    <location>
        <begin position="12"/>
        <end position="35"/>
    </location>
</feature>
<evidence type="ECO:0000259" key="6">
    <source>
        <dbReference type="PROSITE" id="PS51012"/>
    </source>
</evidence>
<dbReference type="PATRIC" id="fig|593117.10.peg.1490"/>
<evidence type="ECO:0000256" key="2">
    <source>
        <dbReference type="ARBA" id="ARBA00022692"/>
    </source>
</evidence>
<proteinExistence type="predicted"/>
<sequence>MIAIVRKELKEYLLKPGSISWGFVFPVVFTFSFIVRLGSVDQVAPGMVAIASLFGTTSFVSSSIIFERRLRTIERLLLAPLSYGEIVLGKILVGTIFGSIVSLTTLALLLWFMVYPVWNWPLTLLAILLSGFAFSALGVYISLKVRNPINVMTWLNVLRLPMIFTSSALVSFGLFPNWFLAVGLLTPMTYAVESIRYGMLYYTDAIPPVTAFLATIALGLLFTLLATRALKNLY</sequence>
<dbReference type="Proteomes" id="UP000001488">
    <property type="component" value="Chromosome"/>
</dbReference>
<evidence type="ECO:0000256" key="5">
    <source>
        <dbReference type="SAM" id="Phobius"/>
    </source>
</evidence>
<dbReference type="AlphaFoldDB" id="C5A6X8"/>
<dbReference type="InterPro" id="IPR000412">
    <property type="entry name" value="ABC_2_transport"/>
</dbReference>
<dbReference type="PROSITE" id="PS51012">
    <property type="entry name" value="ABC_TM2"/>
    <property type="match status" value="1"/>
</dbReference>
<feature type="transmembrane region" description="Helical" evidence="5">
    <location>
        <begin position="205"/>
        <end position="226"/>
    </location>
</feature>
<keyword evidence="4 5" id="KW-0472">Membrane</keyword>
<dbReference type="GO" id="GO:0043190">
    <property type="term" value="C:ATP-binding cassette (ABC) transporter complex"/>
    <property type="evidence" value="ECO:0007669"/>
    <property type="project" value="InterPro"/>
</dbReference>
<dbReference type="PIRSF" id="PIRSF006648">
    <property type="entry name" value="DrrB"/>
    <property type="match status" value="1"/>
</dbReference>
<dbReference type="PaxDb" id="593117-TGAM_1488"/>
<dbReference type="InterPro" id="IPR013525">
    <property type="entry name" value="ABC2_TM"/>
</dbReference>
<keyword evidence="3 5" id="KW-1133">Transmembrane helix</keyword>
<protein>
    <submittedName>
        <fullName evidence="7">ABC-type transport system, permease component</fullName>
    </submittedName>
</protein>
<evidence type="ECO:0000256" key="1">
    <source>
        <dbReference type="ARBA" id="ARBA00004141"/>
    </source>
</evidence>
<evidence type="ECO:0000256" key="4">
    <source>
        <dbReference type="ARBA" id="ARBA00023136"/>
    </source>
</evidence>
<evidence type="ECO:0000256" key="3">
    <source>
        <dbReference type="ARBA" id="ARBA00022989"/>
    </source>
</evidence>
<evidence type="ECO:0000313" key="7">
    <source>
        <dbReference type="EMBL" id="ACS33990.1"/>
    </source>
</evidence>
<keyword evidence="8" id="KW-1185">Reference proteome</keyword>